<evidence type="ECO:0000313" key="2">
    <source>
        <dbReference type="EMBL" id="CQR61867.1"/>
    </source>
</evidence>
<accession>A0A0F7VWI3</accession>
<dbReference type="Proteomes" id="UP000035016">
    <property type="component" value="Chromosome Chromosome"/>
</dbReference>
<sequence>MSFVNVPAVFIGSTDDGHTFVVLNRLIRPAGRLLADAGFTTRTINGRTVYLLPPDTPEEAQERAGTAIGGLLAHTHDLVDLSWTTRWNPEGPQPEPDIRFTLTSTSFSATATTNVARLLLEHHGFARSADGTSYQPATPLGMPNLLGAVVRAETHAYAYGIGVRVELGIPTPDAIPAPTPRTAAVPDRPGARPARRRSH</sequence>
<gene>
    <name evidence="2" type="primary">sle_24060</name>
</gene>
<dbReference type="KEGG" id="sle:sle_24060"/>
<organism evidence="2 3">
    <name type="scientific">Streptomyces leeuwenhoekii</name>
    <dbReference type="NCBI Taxonomy" id="1437453"/>
    <lineage>
        <taxon>Bacteria</taxon>
        <taxon>Bacillati</taxon>
        <taxon>Actinomycetota</taxon>
        <taxon>Actinomycetes</taxon>
        <taxon>Kitasatosporales</taxon>
        <taxon>Streptomycetaceae</taxon>
        <taxon>Streptomyces</taxon>
    </lineage>
</organism>
<evidence type="ECO:0000313" key="3">
    <source>
        <dbReference type="Proteomes" id="UP000035016"/>
    </source>
</evidence>
<dbReference type="EMBL" id="LN831790">
    <property type="protein sequence ID" value="CQR61867.1"/>
    <property type="molecule type" value="Genomic_DNA"/>
</dbReference>
<name>A0A0F7VWI3_STRLW</name>
<feature type="compositionally biased region" description="Low complexity" evidence="1">
    <location>
        <begin position="180"/>
        <end position="192"/>
    </location>
</feature>
<evidence type="ECO:0000256" key="1">
    <source>
        <dbReference type="SAM" id="MobiDB-lite"/>
    </source>
</evidence>
<dbReference type="AlphaFoldDB" id="A0A0F7VWI3"/>
<reference evidence="2 3" key="1">
    <citation type="submission" date="2015-02" db="EMBL/GenBank/DDBJ databases">
        <authorList>
            <person name="Gomez-Escribano P.J."/>
        </authorList>
    </citation>
    <scope>NUCLEOTIDE SEQUENCE [LARGE SCALE GENOMIC DNA]</scope>
    <source>
        <strain evidence="3">C34 (DSM 42122 / NRRL B-24963)</strain>
    </source>
</reference>
<dbReference type="RefSeq" id="WP_029381347.1">
    <property type="nucleotide sequence ID" value="NZ_AZSD01000036.1"/>
</dbReference>
<protein>
    <submittedName>
        <fullName evidence="2">Uncharacterized protein</fullName>
    </submittedName>
</protein>
<proteinExistence type="predicted"/>
<feature type="region of interest" description="Disordered" evidence="1">
    <location>
        <begin position="174"/>
        <end position="199"/>
    </location>
</feature>